<dbReference type="EMBL" id="CM046395">
    <property type="protein sequence ID" value="KAI8541017.1"/>
    <property type="molecule type" value="Genomic_DNA"/>
</dbReference>
<protein>
    <submittedName>
        <fullName evidence="1">Uncharacterized protein</fullName>
    </submittedName>
</protein>
<organism evidence="1 2">
    <name type="scientific">Rhododendron molle</name>
    <name type="common">Chinese azalea</name>
    <name type="synonym">Azalea mollis</name>
    <dbReference type="NCBI Taxonomy" id="49168"/>
    <lineage>
        <taxon>Eukaryota</taxon>
        <taxon>Viridiplantae</taxon>
        <taxon>Streptophyta</taxon>
        <taxon>Embryophyta</taxon>
        <taxon>Tracheophyta</taxon>
        <taxon>Spermatophyta</taxon>
        <taxon>Magnoliopsida</taxon>
        <taxon>eudicotyledons</taxon>
        <taxon>Gunneridae</taxon>
        <taxon>Pentapetalae</taxon>
        <taxon>asterids</taxon>
        <taxon>Ericales</taxon>
        <taxon>Ericaceae</taxon>
        <taxon>Ericoideae</taxon>
        <taxon>Rhodoreae</taxon>
        <taxon>Rhododendron</taxon>
    </lineage>
</organism>
<keyword evidence="2" id="KW-1185">Reference proteome</keyword>
<dbReference type="Proteomes" id="UP001062846">
    <property type="component" value="Chromosome 8"/>
</dbReference>
<proteinExistence type="predicted"/>
<accession>A0ACC0MKL6</accession>
<gene>
    <name evidence="1" type="ORF">RHMOL_Rhmol08G0030300</name>
</gene>
<sequence length="498" mass="58094">MGHMSYDKVTRRSSHGKRCFRLKYPRRFSVYRLRARIFCLFDFFARWRSSYEEALESLKKGFTRCSSSRRESGCRRNLVVPDTSRAEYRVRSFGRSNSFYSEAIADCLEFIKRSSVSGDEYRPESTSRRWYLCRTYLYNYEVLFSALPPTDSQTDLSWQLTLPNVWENLVGIEKFHVLRIDLDSSTPICMGNYFHTIICCVPLNHEFLFDRKGCQRWRPGLRRKWVYEENDNSRESGVRSCKNSMVFSSLPPLLSNGCRTMCNGISLLIFRISYRMEKWESKINERVYNRSISSNTLTSKLNQGSEEDLKRCEFGDDQVAHIMELHFEDHLLGFPFLFFFLGYSFVGYLTMQAPTFIDEKKKERLSLPMDSSSSTSTHGMIPRYRTKYCHCKLQAVIRVTNSDPNRGKLYYSCPNGVCDIWDWCKPMNIAPSVPTQRRVFHEDETENATTGDENARRGVDNAMVARMAVLEGQLGTLKMMVAMCLITIVLCFFVILLK</sequence>
<name>A0ACC0MKL6_RHOML</name>
<evidence type="ECO:0000313" key="1">
    <source>
        <dbReference type="EMBL" id="KAI8541017.1"/>
    </source>
</evidence>
<evidence type="ECO:0000313" key="2">
    <source>
        <dbReference type="Proteomes" id="UP001062846"/>
    </source>
</evidence>
<comment type="caution">
    <text evidence="1">The sequence shown here is derived from an EMBL/GenBank/DDBJ whole genome shotgun (WGS) entry which is preliminary data.</text>
</comment>
<reference evidence="1" key="1">
    <citation type="submission" date="2022-02" db="EMBL/GenBank/DDBJ databases">
        <title>Plant Genome Project.</title>
        <authorList>
            <person name="Zhang R.-G."/>
        </authorList>
    </citation>
    <scope>NUCLEOTIDE SEQUENCE</scope>
    <source>
        <strain evidence="1">AT1</strain>
    </source>
</reference>